<sequence>TLCAMLDLNALENHANELQLISTLQSTSMGLKIYTEICERLNTLKAIQQQGVGMGMGVDQFIRVILAPTQPPTTKT</sequence>
<gene>
    <name evidence="1" type="ORF">SMN809_LOCUS69274</name>
</gene>
<evidence type="ECO:0000313" key="2">
    <source>
        <dbReference type="Proteomes" id="UP000676336"/>
    </source>
</evidence>
<feature type="non-terminal residue" evidence="1">
    <location>
        <position position="1"/>
    </location>
</feature>
<comment type="caution">
    <text evidence="1">The sequence shown here is derived from an EMBL/GenBank/DDBJ whole genome shotgun (WGS) entry which is preliminary data.</text>
</comment>
<evidence type="ECO:0000313" key="1">
    <source>
        <dbReference type="EMBL" id="CAF5182125.1"/>
    </source>
</evidence>
<name>A0A8S3HFW1_9BILA</name>
<accession>A0A8S3HFW1</accession>
<proteinExistence type="predicted"/>
<organism evidence="1 2">
    <name type="scientific">Rotaria magnacalcarata</name>
    <dbReference type="NCBI Taxonomy" id="392030"/>
    <lineage>
        <taxon>Eukaryota</taxon>
        <taxon>Metazoa</taxon>
        <taxon>Spiralia</taxon>
        <taxon>Gnathifera</taxon>
        <taxon>Rotifera</taxon>
        <taxon>Eurotatoria</taxon>
        <taxon>Bdelloidea</taxon>
        <taxon>Philodinida</taxon>
        <taxon>Philodinidae</taxon>
        <taxon>Rotaria</taxon>
    </lineage>
</organism>
<protein>
    <submittedName>
        <fullName evidence="1">Uncharacterized protein</fullName>
    </submittedName>
</protein>
<dbReference type="AlphaFoldDB" id="A0A8S3HFW1"/>
<dbReference type="EMBL" id="CAJOBI010319117">
    <property type="protein sequence ID" value="CAF5182125.1"/>
    <property type="molecule type" value="Genomic_DNA"/>
</dbReference>
<dbReference type="Proteomes" id="UP000676336">
    <property type="component" value="Unassembled WGS sequence"/>
</dbReference>
<reference evidence="1" key="1">
    <citation type="submission" date="2021-02" db="EMBL/GenBank/DDBJ databases">
        <authorList>
            <person name="Nowell W R."/>
        </authorList>
    </citation>
    <scope>NUCLEOTIDE SEQUENCE</scope>
</reference>